<sequence>MRELFQGQLDDLVGRLGELAAVAAEGLDLATRALFDTDLDAAQSALDLDSRIAELDTDCSERAVRILALQGPVAADLRLVFSAVRITSDLTRMGELSLHIARVVRRRHPESLVSDLLRDDLRRMAELAAQIVAILRDAFTDFDLETIKGTHAIETELDAVHSRLLSLLESPEWDGDIRTAVDTALLARFYGRFGDQAIDVADRLIFFVTGQRPAA</sequence>
<dbReference type="PANTHER" id="PTHR42930:SF3">
    <property type="entry name" value="PHOSPHATE-SPECIFIC TRANSPORT SYSTEM ACCESSORY PROTEIN PHOU"/>
    <property type="match status" value="1"/>
</dbReference>
<evidence type="ECO:0000256" key="5">
    <source>
        <dbReference type="ARBA" id="ARBA00022490"/>
    </source>
</evidence>
<evidence type="ECO:0000256" key="4">
    <source>
        <dbReference type="ARBA" id="ARBA00022448"/>
    </source>
</evidence>
<evidence type="ECO:0000256" key="3">
    <source>
        <dbReference type="ARBA" id="ARBA00011738"/>
    </source>
</evidence>
<dbReference type="EMBL" id="AZXY01000001">
    <property type="protein sequence ID" value="KSZ60265.1"/>
    <property type="molecule type" value="Genomic_DNA"/>
</dbReference>
<comment type="subunit">
    <text evidence="3 7">Homodimer.</text>
</comment>
<dbReference type="PIRSF" id="PIRSF003107">
    <property type="entry name" value="PhoU"/>
    <property type="match status" value="1"/>
</dbReference>
<proteinExistence type="inferred from homology"/>
<feature type="domain" description="PhoU" evidence="8">
    <location>
        <begin position="18"/>
        <end position="104"/>
    </location>
</feature>
<dbReference type="RefSeq" id="WP_060650381.1">
    <property type="nucleotide sequence ID" value="NZ_AZXY01000001.1"/>
</dbReference>
<dbReference type="GO" id="GO:0045936">
    <property type="term" value="P:negative regulation of phosphate metabolic process"/>
    <property type="evidence" value="ECO:0007669"/>
    <property type="project" value="InterPro"/>
</dbReference>
<keyword evidence="4 7" id="KW-0813">Transport</keyword>
<evidence type="ECO:0000259" key="8">
    <source>
        <dbReference type="Pfam" id="PF01895"/>
    </source>
</evidence>
<dbReference type="PATRIC" id="fig|1441730.3.peg.427"/>
<protein>
    <recommendedName>
        <fullName evidence="7">Phosphate-specific transport system accessory protein PhoU</fullName>
    </recommendedName>
</protein>
<dbReference type="Pfam" id="PF01895">
    <property type="entry name" value="PhoU"/>
    <property type="match status" value="2"/>
</dbReference>
<reference evidence="9 10" key="2">
    <citation type="journal article" date="2016" name="Genome Announc.">
        <title>Draft Genome Sequence of a Versatile Hydrocarbon-Degrading Bacterium, Rhodococcus pyridinivorans Strain KG-16, Collected from Oil Fields in India.</title>
        <authorList>
            <person name="Aggarwal R.K."/>
            <person name="Dawar C."/>
            <person name="Phanindranath R."/>
            <person name="Mutnuri L."/>
            <person name="Dayal A.M."/>
        </authorList>
    </citation>
    <scope>NUCLEOTIDE SEQUENCE [LARGE SCALE GENOMIC DNA]</scope>
    <source>
        <strain evidence="9 10">KG-16</strain>
    </source>
</reference>
<keyword evidence="5 7" id="KW-0963">Cytoplasm</keyword>
<dbReference type="AlphaFoldDB" id="A0A0V9UQI7"/>
<dbReference type="Proteomes" id="UP000053060">
    <property type="component" value="Unassembled WGS sequence"/>
</dbReference>
<evidence type="ECO:0000313" key="10">
    <source>
        <dbReference type="Proteomes" id="UP000053060"/>
    </source>
</evidence>
<evidence type="ECO:0000256" key="2">
    <source>
        <dbReference type="ARBA" id="ARBA00008107"/>
    </source>
</evidence>
<evidence type="ECO:0000256" key="7">
    <source>
        <dbReference type="PIRNR" id="PIRNR003107"/>
    </source>
</evidence>
<comment type="function">
    <text evidence="7">Plays a role in the regulation of phosphate uptake.</text>
</comment>
<evidence type="ECO:0000313" key="9">
    <source>
        <dbReference type="EMBL" id="KSZ60265.1"/>
    </source>
</evidence>
<dbReference type="GO" id="GO:0030643">
    <property type="term" value="P:intracellular phosphate ion homeostasis"/>
    <property type="evidence" value="ECO:0007669"/>
    <property type="project" value="InterPro"/>
</dbReference>
<accession>A0A0V9UQI7</accession>
<dbReference type="InterPro" id="IPR038078">
    <property type="entry name" value="PhoU-like_sf"/>
</dbReference>
<organism evidence="9 10">
    <name type="scientific">Rhodococcus pyridinivorans KG-16</name>
    <dbReference type="NCBI Taxonomy" id="1441730"/>
    <lineage>
        <taxon>Bacteria</taxon>
        <taxon>Bacillati</taxon>
        <taxon>Actinomycetota</taxon>
        <taxon>Actinomycetes</taxon>
        <taxon>Mycobacteriales</taxon>
        <taxon>Nocardiaceae</taxon>
        <taxon>Rhodococcus</taxon>
    </lineage>
</organism>
<dbReference type="PANTHER" id="PTHR42930">
    <property type="entry name" value="PHOSPHATE-SPECIFIC TRANSPORT SYSTEM ACCESSORY PROTEIN PHOU"/>
    <property type="match status" value="1"/>
</dbReference>
<reference evidence="10" key="1">
    <citation type="submission" date="2015-01" db="EMBL/GenBank/DDBJ databases">
        <title>Draft genome sequence of Rhodococcus pyridinivorans strain KG-16, a hydrocarbon-degrading bacterium.</title>
        <authorList>
            <person name="Aggarwal R.K."/>
            <person name="Dawar C."/>
        </authorList>
    </citation>
    <scope>NUCLEOTIDE SEQUENCE [LARGE SCALE GENOMIC DNA]</scope>
    <source>
        <strain evidence="10">KG-16</strain>
    </source>
</reference>
<keyword evidence="6 7" id="KW-0592">Phosphate transport</keyword>
<dbReference type="GO" id="GO:0006817">
    <property type="term" value="P:phosphate ion transport"/>
    <property type="evidence" value="ECO:0007669"/>
    <property type="project" value="UniProtKB-KW"/>
</dbReference>
<evidence type="ECO:0000256" key="6">
    <source>
        <dbReference type="ARBA" id="ARBA00022592"/>
    </source>
</evidence>
<dbReference type="InterPro" id="IPR028366">
    <property type="entry name" value="PhoU"/>
</dbReference>
<gene>
    <name evidence="9" type="ORF">Z045_02030</name>
</gene>
<comment type="similarity">
    <text evidence="2 7">Belongs to the PhoU family.</text>
</comment>
<dbReference type="SUPFAM" id="SSF109755">
    <property type="entry name" value="PhoU-like"/>
    <property type="match status" value="1"/>
</dbReference>
<evidence type="ECO:0000256" key="1">
    <source>
        <dbReference type="ARBA" id="ARBA00004496"/>
    </source>
</evidence>
<feature type="domain" description="PhoU" evidence="8">
    <location>
        <begin position="121"/>
        <end position="203"/>
    </location>
</feature>
<dbReference type="FunFam" id="1.20.58.220:FF:000004">
    <property type="entry name" value="Phosphate-specific transport system accessory protein PhoU"/>
    <property type="match status" value="1"/>
</dbReference>
<dbReference type="InterPro" id="IPR026022">
    <property type="entry name" value="PhoU_dom"/>
</dbReference>
<dbReference type="GO" id="GO:0005737">
    <property type="term" value="C:cytoplasm"/>
    <property type="evidence" value="ECO:0007669"/>
    <property type="project" value="UniProtKB-SubCell"/>
</dbReference>
<name>A0A0V9UQI7_9NOCA</name>
<dbReference type="Gene3D" id="1.20.58.220">
    <property type="entry name" value="Phosphate transport system protein phou homolog 2, domain 2"/>
    <property type="match status" value="1"/>
</dbReference>
<comment type="subcellular location">
    <subcellularLocation>
        <location evidence="1 7">Cytoplasm</location>
    </subcellularLocation>
</comment>
<comment type="caution">
    <text evidence="9">The sequence shown here is derived from an EMBL/GenBank/DDBJ whole genome shotgun (WGS) entry which is preliminary data.</text>
</comment>